<name>A0ABD1GJD4_SALDI</name>
<dbReference type="PANTHER" id="PTHR33067">
    <property type="entry name" value="RNA-DIRECTED DNA POLYMERASE-RELATED"/>
    <property type="match status" value="1"/>
</dbReference>
<gene>
    <name evidence="2" type="ORF">AAHA92_21007</name>
</gene>
<reference evidence="2 3" key="1">
    <citation type="submission" date="2024-06" db="EMBL/GenBank/DDBJ databases">
        <title>A chromosome level genome sequence of Diviner's sage (Salvia divinorum).</title>
        <authorList>
            <person name="Ford S.A."/>
            <person name="Ro D.-K."/>
            <person name="Ness R.W."/>
            <person name="Phillips M.A."/>
        </authorList>
    </citation>
    <scope>NUCLEOTIDE SEQUENCE [LARGE SCALE GENOMIC DNA]</scope>
    <source>
        <strain evidence="2">SAF-2024a</strain>
        <tissue evidence="2">Leaf</tissue>
    </source>
</reference>
<evidence type="ECO:0000313" key="3">
    <source>
        <dbReference type="Proteomes" id="UP001567538"/>
    </source>
</evidence>
<dbReference type="AlphaFoldDB" id="A0ABD1GJD4"/>
<organism evidence="2 3">
    <name type="scientific">Salvia divinorum</name>
    <name type="common">Maria pastora</name>
    <name type="synonym">Diviner's sage</name>
    <dbReference type="NCBI Taxonomy" id="28513"/>
    <lineage>
        <taxon>Eukaryota</taxon>
        <taxon>Viridiplantae</taxon>
        <taxon>Streptophyta</taxon>
        <taxon>Embryophyta</taxon>
        <taxon>Tracheophyta</taxon>
        <taxon>Spermatophyta</taxon>
        <taxon>Magnoliopsida</taxon>
        <taxon>eudicotyledons</taxon>
        <taxon>Gunneridae</taxon>
        <taxon>Pentapetalae</taxon>
        <taxon>asterids</taxon>
        <taxon>lamiids</taxon>
        <taxon>Lamiales</taxon>
        <taxon>Lamiaceae</taxon>
        <taxon>Nepetoideae</taxon>
        <taxon>Mentheae</taxon>
        <taxon>Salviinae</taxon>
        <taxon>Salvia</taxon>
        <taxon>Salvia subgen. Calosphace</taxon>
    </lineage>
</organism>
<proteinExistence type="predicted"/>
<keyword evidence="3" id="KW-1185">Reference proteome</keyword>
<feature type="compositionally biased region" description="Basic and acidic residues" evidence="1">
    <location>
        <begin position="8"/>
        <end position="24"/>
    </location>
</feature>
<protein>
    <recommendedName>
        <fullName evidence="4">Aspartic peptidase DDI1-type domain-containing protein</fullName>
    </recommendedName>
</protein>
<dbReference type="Proteomes" id="UP001567538">
    <property type="component" value="Unassembled WGS sequence"/>
</dbReference>
<evidence type="ECO:0008006" key="4">
    <source>
        <dbReference type="Google" id="ProtNLM"/>
    </source>
</evidence>
<evidence type="ECO:0000313" key="2">
    <source>
        <dbReference type="EMBL" id="KAL1544112.1"/>
    </source>
</evidence>
<dbReference type="InterPro" id="IPR021109">
    <property type="entry name" value="Peptidase_aspartic_dom_sf"/>
</dbReference>
<evidence type="ECO:0000256" key="1">
    <source>
        <dbReference type="SAM" id="MobiDB-lite"/>
    </source>
</evidence>
<dbReference type="EMBL" id="JBEAFC010000008">
    <property type="protein sequence ID" value="KAL1544112.1"/>
    <property type="molecule type" value="Genomic_DNA"/>
</dbReference>
<feature type="region of interest" description="Disordered" evidence="1">
    <location>
        <begin position="1"/>
        <end position="28"/>
    </location>
</feature>
<dbReference type="Gene3D" id="2.40.70.10">
    <property type="entry name" value="Acid Proteases"/>
    <property type="match status" value="1"/>
</dbReference>
<accession>A0ABD1GJD4</accession>
<sequence length="186" mass="21434">MPETAVEQAKEAGTEPEKKEEPERPPTSPKLMEVKIYFPQVVRKKKLDEKFLKFLDIFKKVHLNIPLIEALQQMSGYLKFLKEVVSNKKRLVDYETVNLTENCSVIIQQKMPAKLKDPRSFNISWVIRDDRQTKVLCDLGASINLMPLIFFRKLKFGILKPTTITLQMADKSVKYPNGVLENVLVG</sequence>
<dbReference type="PANTHER" id="PTHR33067:SF31">
    <property type="entry name" value="RNA-DIRECTED DNA POLYMERASE"/>
    <property type="match status" value="1"/>
</dbReference>
<comment type="caution">
    <text evidence="2">The sequence shown here is derived from an EMBL/GenBank/DDBJ whole genome shotgun (WGS) entry which is preliminary data.</text>
</comment>